<feature type="transmembrane region" description="Helical" evidence="2">
    <location>
        <begin position="697"/>
        <end position="716"/>
    </location>
</feature>
<feature type="domain" description="GmrSD restriction endonucleases N-terminal" evidence="3">
    <location>
        <begin position="67"/>
        <end position="156"/>
    </location>
</feature>
<dbReference type="PANTHER" id="PTHR39639">
    <property type="entry name" value="CHROMOSOME 16, WHOLE GENOME SHOTGUN SEQUENCE"/>
    <property type="match status" value="1"/>
</dbReference>
<dbReference type="PANTHER" id="PTHR39639:SF1">
    <property type="entry name" value="DUF262 DOMAIN-CONTAINING PROTEIN"/>
    <property type="match status" value="1"/>
</dbReference>
<evidence type="ECO:0000313" key="5">
    <source>
        <dbReference type="Proteomes" id="UP001383192"/>
    </source>
</evidence>
<reference evidence="4 5" key="1">
    <citation type="submission" date="2024-01" db="EMBL/GenBank/DDBJ databases">
        <title>A draft genome for a cacao thread blight-causing isolate of Paramarasmius palmivorus.</title>
        <authorList>
            <person name="Baruah I.K."/>
            <person name="Bukari Y."/>
            <person name="Amoako-Attah I."/>
            <person name="Meinhardt L.W."/>
            <person name="Bailey B.A."/>
            <person name="Cohen S.P."/>
        </authorList>
    </citation>
    <scope>NUCLEOTIDE SEQUENCE [LARGE SCALE GENOMIC DNA]</scope>
    <source>
        <strain evidence="4 5">GH-12</strain>
    </source>
</reference>
<feature type="compositionally biased region" description="Polar residues" evidence="1">
    <location>
        <begin position="1"/>
        <end position="11"/>
    </location>
</feature>
<feature type="compositionally biased region" description="Low complexity" evidence="1">
    <location>
        <begin position="953"/>
        <end position="963"/>
    </location>
</feature>
<accession>A0AAW0DFZ2</accession>
<dbReference type="Pfam" id="PF03235">
    <property type="entry name" value="GmrSD_N"/>
    <property type="match status" value="1"/>
</dbReference>
<proteinExistence type="predicted"/>
<name>A0AAW0DFZ2_9AGAR</name>
<protein>
    <recommendedName>
        <fullName evidence="3">GmrSD restriction endonucleases N-terminal domain-containing protein</fullName>
    </recommendedName>
</protein>
<evidence type="ECO:0000256" key="2">
    <source>
        <dbReference type="SAM" id="Phobius"/>
    </source>
</evidence>
<keyword evidence="2" id="KW-0472">Membrane</keyword>
<dbReference type="AlphaFoldDB" id="A0AAW0DFZ2"/>
<evidence type="ECO:0000313" key="4">
    <source>
        <dbReference type="EMBL" id="KAK7049388.1"/>
    </source>
</evidence>
<organism evidence="4 5">
    <name type="scientific">Paramarasmius palmivorus</name>
    <dbReference type="NCBI Taxonomy" id="297713"/>
    <lineage>
        <taxon>Eukaryota</taxon>
        <taxon>Fungi</taxon>
        <taxon>Dikarya</taxon>
        <taxon>Basidiomycota</taxon>
        <taxon>Agaricomycotina</taxon>
        <taxon>Agaricomycetes</taxon>
        <taxon>Agaricomycetidae</taxon>
        <taxon>Agaricales</taxon>
        <taxon>Marasmiineae</taxon>
        <taxon>Marasmiaceae</taxon>
        <taxon>Paramarasmius</taxon>
    </lineage>
</organism>
<feature type="compositionally biased region" description="Low complexity" evidence="1">
    <location>
        <begin position="496"/>
        <end position="505"/>
    </location>
</feature>
<feature type="region of interest" description="Disordered" evidence="1">
    <location>
        <begin position="442"/>
        <end position="567"/>
    </location>
</feature>
<feature type="transmembrane region" description="Helical" evidence="2">
    <location>
        <begin position="761"/>
        <end position="783"/>
    </location>
</feature>
<feature type="region of interest" description="Disordered" evidence="1">
    <location>
        <begin position="1"/>
        <end position="43"/>
    </location>
</feature>
<evidence type="ECO:0000256" key="1">
    <source>
        <dbReference type="SAM" id="MobiDB-lite"/>
    </source>
</evidence>
<evidence type="ECO:0000259" key="3">
    <source>
        <dbReference type="Pfam" id="PF03235"/>
    </source>
</evidence>
<feature type="region of interest" description="Disordered" evidence="1">
    <location>
        <begin position="288"/>
        <end position="330"/>
    </location>
</feature>
<keyword evidence="2" id="KW-1133">Transmembrane helix</keyword>
<dbReference type="Proteomes" id="UP001383192">
    <property type="component" value="Unassembled WGS sequence"/>
</dbReference>
<keyword evidence="2" id="KW-0812">Transmembrane</keyword>
<feature type="transmembrane region" description="Helical" evidence="2">
    <location>
        <begin position="795"/>
        <end position="812"/>
    </location>
</feature>
<gene>
    <name evidence="4" type="ORF">VNI00_005989</name>
</gene>
<feature type="compositionally biased region" description="Low complexity" evidence="1">
    <location>
        <begin position="518"/>
        <end position="535"/>
    </location>
</feature>
<comment type="caution">
    <text evidence="4">The sequence shown here is derived from an EMBL/GenBank/DDBJ whole genome shotgun (WGS) entry which is preliminary data.</text>
</comment>
<feature type="compositionally biased region" description="Acidic residues" evidence="1">
    <location>
        <begin position="312"/>
        <end position="330"/>
    </location>
</feature>
<dbReference type="InterPro" id="IPR004919">
    <property type="entry name" value="GmrSD_N"/>
</dbReference>
<keyword evidence="5" id="KW-1185">Reference proteome</keyword>
<feature type="compositionally biased region" description="Basic residues" evidence="1">
    <location>
        <begin position="453"/>
        <end position="463"/>
    </location>
</feature>
<feature type="compositionally biased region" description="Acidic residues" evidence="1">
    <location>
        <begin position="467"/>
        <end position="482"/>
    </location>
</feature>
<sequence>MDSESEFSSQLTDEDELDQEYTTQARSSGKKKKGPGRPKAMVQQDNSYTIQNALKPPRATTYTAQALFEQIYMGYIDLDPEYQRDVVWSKEKQTQLIDSILRNYYIPPIIFAVTTHEDGSETRVCIDGKQRLTSIRLFMDGLIPHKDTHTGQLYWYKDNPGKTGRKTLLPDKYKTIFANKQVVCVEYGELRESDERDIFRRVQLGMALTPAEKLQSIATPRANFIRELLEKYNTEDTLGTSKISWDRERARDFHVFASVVHTLEKWITSGKPKTLALAGMAQIEKWLGEKTDDGAPRKTSGRKQKKKVNPDHDEEYFEDDDEDDEMDGEYGEVPPSFKKKVEEAFAFASKAVNTTKYIQKFVTADLPSKVAPMEMIGILMTAYVTQAKLQGDLKRFSELIMHMRSHLRSSHKDIRMNSRVGRCVLDFAFAAGRDPFKYSGPLGASATSASPNKKSKGKSKGKRAVADSEDNEDEGADGESDYEESRKQPKKKKSRASGASSVSRAFQAAKRTPSAREPLTPSTPTNDTTTGTTNPQRLPSPHEMSNSASGIGVTVKDEPGTPAFPTQNLDMNMLGAMAQMMAAGYNPISATPGYMPNMAGGMQTQMPAQVPPQMLAQWMQAMGSGVYPPGSSGGGGGGPTLRVGILFVFGSIAICIQGALIAVDDRWFTEREALCSSNLPGCPAETLNRSTTQLKEIAALALLLLVSLMVSMTIKWPTQSKASFTLLVLLSHPVFYFAQILSTNDVSSQLVDPPSSLTLRLRLEIVELTISLLSVPFFVTYIFMSWNKWELGTIWLYPFPFTVGFFAIEISLQPRPFFYVSTAFATTALVLGIVLGTKQWYHNRHMAGTPRNQNTMMFSAPRPPFQTHPLAPALRVPQPSSEPEDSLEIMEVPRTPVTGPSYIGRLSNSAVPLHPQIAASHKDSIAPNQFDNHIVLEPSDSATTLSILGQTGGPSSPISFSSGVNEATTPSTAPPSFHSRDPGVVDSAIAGPSGLTRNETFGSAFTYTTLPSYCSRRNSYALPPPALPVRGLPPLPPLPATTVQNRAIESHEV</sequence>
<feature type="transmembrane region" description="Helical" evidence="2">
    <location>
        <begin position="818"/>
        <end position="836"/>
    </location>
</feature>
<dbReference type="EMBL" id="JAYKXP010000017">
    <property type="protein sequence ID" value="KAK7049388.1"/>
    <property type="molecule type" value="Genomic_DNA"/>
</dbReference>
<feature type="region of interest" description="Disordered" evidence="1">
    <location>
        <begin position="949"/>
        <end position="983"/>
    </location>
</feature>